<feature type="compositionally biased region" description="Pro residues" evidence="1">
    <location>
        <begin position="314"/>
        <end position="323"/>
    </location>
</feature>
<proteinExistence type="predicted"/>
<dbReference type="GO" id="GO:0005634">
    <property type="term" value="C:nucleus"/>
    <property type="evidence" value="ECO:0007669"/>
    <property type="project" value="TreeGrafter"/>
</dbReference>
<dbReference type="SUPFAM" id="SSF47954">
    <property type="entry name" value="Cyclin-like"/>
    <property type="match status" value="1"/>
</dbReference>
<accession>A0AAW0EJP6</accession>
<evidence type="ECO:0000256" key="1">
    <source>
        <dbReference type="SAM" id="MobiDB-lite"/>
    </source>
</evidence>
<dbReference type="PANTHER" id="PTHR15615:SF10">
    <property type="entry name" value="PHO85 CYCLIN-2-RELATED"/>
    <property type="match status" value="1"/>
</dbReference>
<dbReference type="AlphaFoldDB" id="A0AAW0EJP6"/>
<feature type="region of interest" description="Disordered" evidence="1">
    <location>
        <begin position="233"/>
        <end position="261"/>
    </location>
</feature>
<name>A0AAW0EJP6_9AGAR</name>
<evidence type="ECO:0000313" key="3">
    <source>
        <dbReference type="EMBL" id="KAK7064906.1"/>
    </source>
</evidence>
<dbReference type="InterPro" id="IPR013922">
    <property type="entry name" value="Cyclin_PHO80-like"/>
</dbReference>
<dbReference type="Proteomes" id="UP001362999">
    <property type="component" value="Unassembled WGS sequence"/>
</dbReference>
<feature type="compositionally biased region" description="Low complexity" evidence="1">
    <location>
        <begin position="233"/>
        <end position="255"/>
    </location>
</feature>
<feature type="compositionally biased region" description="Low complexity" evidence="1">
    <location>
        <begin position="1"/>
        <end position="25"/>
    </location>
</feature>
<feature type="domain" description="Cyclin N-terminal" evidence="2">
    <location>
        <begin position="87"/>
        <end position="180"/>
    </location>
</feature>
<feature type="region of interest" description="Disordered" evidence="1">
    <location>
        <begin position="1"/>
        <end position="36"/>
    </location>
</feature>
<dbReference type="Gene3D" id="1.10.472.10">
    <property type="entry name" value="Cyclin-like"/>
    <property type="match status" value="1"/>
</dbReference>
<dbReference type="InterPro" id="IPR006671">
    <property type="entry name" value="Cyclin_N"/>
</dbReference>
<protein>
    <recommendedName>
        <fullName evidence="2">Cyclin N-terminal domain-containing protein</fullName>
    </recommendedName>
</protein>
<comment type="caution">
    <text evidence="3">The sequence shown here is derived from an EMBL/GenBank/DDBJ whole genome shotgun (WGS) entry which is preliminary data.</text>
</comment>
<reference evidence="3 4" key="1">
    <citation type="journal article" date="2024" name="J Genomics">
        <title>Draft genome sequencing and assembly of Favolaschia claudopus CIRM-BRFM 2984 isolated from oak limbs.</title>
        <authorList>
            <person name="Navarro D."/>
            <person name="Drula E."/>
            <person name="Chaduli D."/>
            <person name="Cazenave R."/>
            <person name="Ahrendt S."/>
            <person name="Wang J."/>
            <person name="Lipzen A."/>
            <person name="Daum C."/>
            <person name="Barry K."/>
            <person name="Grigoriev I.V."/>
            <person name="Favel A."/>
            <person name="Rosso M.N."/>
            <person name="Martin F."/>
        </authorList>
    </citation>
    <scope>NUCLEOTIDE SEQUENCE [LARGE SCALE GENOMIC DNA]</scope>
    <source>
        <strain evidence="3 4">CIRM-BRFM 2984</strain>
    </source>
</reference>
<evidence type="ECO:0000313" key="4">
    <source>
        <dbReference type="Proteomes" id="UP001362999"/>
    </source>
</evidence>
<feature type="region of interest" description="Disordered" evidence="1">
    <location>
        <begin position="277"/>
        <end position="323"/>
    </location>
</feature>
<gene>
    <name evidence="3" type="ORF">R3P38DRAFT_3165912</name>
</gene>
<dbReference type="InterPro" id="IPR036915">
    <property type="entry name" value="Cyclin-like_sf"/>
</dbReference>
<dbReference type="GO" id="GO:0019901">
    <property type="term" value="F:protein kinase binding"/>
    <property type="evidence" value="ECO:0007669"/>
    <property type="project" value="InterPro"/>
</dbReference>
<dbReference type="GO" id="GO:0016538">
    <property type="term" value="F:cyclin-dependent protein serine/threonine kinase regulator activity"/>
    <property type="evidence" value="ECO:0007669"/>
    <property type="project" value="TreeGrafter"/>
</dbReference>
<sequence length="406" mass="43223">MVSPASSSSSGSYSSWSPASSSGSSRNSPVHPASLVPPTTHSPELLKLIDIQLSQPVYEYVSASVLDTVTHAFGRPSPTLSAHAHKFTQFVQTVLSRAEVPAPTLLVALVYVARARTHLSIALEQWALERVFLGALIVASKYTQDSTLRNVHWAMVTGVFGRRDIGRIEREFLEVLDWELAVRESDIAELWDALAGAVPVTEDEVIEEIPWVDEKELDLDVVEVVVESVPPSPEAAVIPDLDPSSPHSSSGTLSPRTPVSHHDMDVDVVASPTWTLVHSPSHSHSHSSPTHHLTVANPDPPSSSSSSSSSAPTALPPSIPKPIPAPPLLRAPFNTSCHSPSPCFEIYIVSVGGEGRKTQTPSPPLAPPRNIVQRAAPCLPPPSEPVSFAYCGEDGGAQGDPSGCLI</sequence>
<dbReference type="EMBL" id="JAWWNJ010000001">
    <property type="protein sequence ID" value="KAK7064906.1"/>
    <property type="molecule type" value="Genomic_DNA"/>
</dbReference>
<dbReference type="PANTHER" id="PTHR15615">
    <property type="match status" value="1"/>
</dbReference>
<feature type="compositionally biased region" description="Low complexity" evidence="1">
    <location>
        <begin position="277"/>
        <end position="295"/>
    </location>
</feature>
<keyword evidence="4" id="KW-1185">Reference proteome</keyword>
<dbReference type="Pfam" id="PF00134">
    <property type="entry name" value="Cyclin_N"/>
    <property type="match status" value="1"/>
</dbReference>
<dbReference type="GO" id="GO:0000307">
    <property type="term" value="C:cyclin-dependent protein kinase holoenzyme complex"/>
    <property type="evidence" value="ECO:0007669"/>
    <property type="project" value="TreeGrafter"/>
</dbReference>
<evidence type="ECO:0000259" key="2">
    <source>
        <dbReference type="Pfam" id="PF00134"/>
    </source>
</evidence>
<feature type="compositionally biased region" description="Low complexity" evidence="1">
    <location>
        <begin position="302"/>
        <end position="313"/>
    </location>
</feature>
<organism evidence="3 4">
    <name type="scientific">Favolaschia claudopus</name>
    <dbReference type="NCBI Taxonomy" id="2862362"/>
    <lineage>
        <taxon>Eukaryota</taxon>
        <taxon>Fungi</taxon>
        <taxon>Dikarya</taxon>
        <taxon>Basidiomycota</taxon>
        <taxon>Agaricomycotina</taxon>
        <taxon>Agaricomycetes</taxon>
        <taxon>Agaricomycetidae</taxon>
        <taxon>Agaricales</taxon>
        <taxon>Marasmiineae</taxon>
        <taxon>Mycenaceae</taxon>
        <taxon>Favolaschia</taxon>
    </lineage>
</organism>
<dbReference type="CDD" id="cd20557">
    <property type="entry name" value="CYCLIN_ScPCL1-like"/>
    <property type="match status" value="1"/>
</dbReference>